<dbReference type="PRINTS" id="PR00344">
    <property type="entry name" value="BCTRLSENSOR"/>
</dbReference>
<dbReference type="SUPFAM" id="SSF55785">
    <property type="entry name" value="PYP-like sensor domain (PAS domain)"/>
    <property type="match status" value="1"/>
</dbReference>
<dbReference type="Pfam" id="PF12860">
    <property type="entry name" value="PAS_7"/>
    <property type="match status" value="1"/>
</dbReference>
<evidence type="ECO:0000259" key="11">
    <source>
        <dbReference type="PROSITE" id="PS50112"/>
    </source>
</evidence>
<dbReference type="InterPro" id="IPR011006">
    <property type="entry name" value="CheY-like_superfamily"/>
</dbReference>
<keyword evidence="4 7" id="KW-0597">Phosphoprotein</keyword>
<feature type="transmembrane region" description="Helical" evidence="8">
    <location>
        <begin position="314"/>
        <end position="334"/>
    </location>
</feature>
<dbReference type="SMART" id="SM00304">
    <property type="entry name" value="HAMP"/>
    <property type="match status" value="1"/>
</dbReference>
<dbReference type="EMBL" id="JACFXV010000034">
    <property type="protein sequence ID" value="MBA5776041.1"/>
    <property type="molecule type" value="Genomic_DNA"/>
</dbReference>
<dbReference type="Pfam" id="PF00072">
    <property type="entry name" value="Response_reg"/>
    <property type="match status" value="1"/>
</dbReference>
<keyword evidence="6" id="KW-0418">Kinase</keyword>
<dbReference type="Gene3D" id="6.10.340.10">
    <property type="match status" value="1"/>
</dbReference>
<dbReference type="Pfam" id="PF00672">
    <property type="entry name" value="HAMP"/>
    <property type="match status" value="1"/>
</dbReference>
<keyword evidence="8" id="KW-1133">Transmembrane helix</keyword>
<keyword evidence="14" id="KW-1185">Reference proteome</keyword>
<dbReference type="SMART" id="SM00387">
    <property type="entry name" value="HATPase_c"/>
    <property type="match status" value="1"/>
</dbReference>
<gene>
    <name evidence="13" type="ORF">H2509_02755</name>
</gene>
<evidence type="ECO:0000313" key="14">
    <source>
        <dbReference type="Proteomes" id="UP000541109"/>
    </source>
</evidence>
<dbReference type="InterPro" id="IPR003660">
    <property type="entry name" value="HAMP_dom"/>
</dbReference>
<dbReference type="SMART" id="SM00091">
    <property type="entry name" value="PAS"/>
    <property type="match status" value="1"/>
</dbReference>
<sequence length="913" mass="98011">MAERLKPRGVHGRLMVTLGALAGLTLLAGVTGWLGFSRTESALETLQANSLSDLSLVLTLAERSASLAARAPYIAELRNERQIEAGREEIEQRLAEFTELAVSLPRLTQQNIPRPTDVPSAVRLAARLEGILRALLDVTGEQLAADAAMAHAQTAVTDFRATVRNLESVSAFEATSGPLKREQGRALRDLSELILQAIAVESTPGVRELAERFQRESEAVSASLRTSAAFAIANDGTEEAASMLEAKIAAMQPIFFDRLRQISTRNRSRFLLAAINTASAQLTATVSSLAAVVQNSALTRSEQTISVLRFGKSALLAVAALCFFAALGVASFVMRDVASNLRSATNAMTRLATGDRNAIVPGADRQDELGDLARAFSVFKEQAIEREELAGKLAENARTLQAIFDNLSDGLSLFDRDGQLVAWNPRFASLSGLETESLQGGVSLTQVLEHLSAEGIVARTVDGRPIDLQRFARNRFAPLAVLELKFPDGRVVEIRAGAMPNGGLIASLTDRTERRALERQLKQAQKMELVGQLTGGIAHDFNNRLAAIIGNLQMIQDDASASPKLRTRSLRALDAAEGGAAMTQRLLAFARRQHLQPQSTDLNDLVESLSDLIGYSLDPGIDLVLDLSEDLPPAMIDPGQLENALFNLVFNSRDAIEGRGRITISTAPRATNGGRPGEIVLSVRDTGIGMTKEVRKRVLEPFFTTKPFGRGSGLGLSMVYGFVRQSGGHIEIDSAPGKGTRIRLILPAAIDGATEQKSHDGRLAVPASRGERILVVEDDDLVRATALDMLAELGYSAKAVATAEAAEQAVLEQNFDLVFSDVVLTGGKNGPDLAESLALSRPDLPVLFCSGFARDSSADANGEAGGLHTVMPPADKILEKPYRRETLALRLREVLDDPSRYVSARTSTGASKT</sequence>
<dbReference type="SUPFAM" id="SSF55874">
    <property type="entry name" value="ATPase domain of HSP90 chaperone/DNA topoisomerase II/histidine kinase"/>
    <property type="match status" value="1"/>
</dbReference>
<dbReference type="InterPro" id="IPR035965">
    <property type="entry name" value="PAS-like_dom_sf"/>
</dbReference>
<dbReference type="PROSITE" id="PS50885">
    <property type="entry name" value="HAMP"/>
    <property type="match status" value="1"/>
</dbReference>
<dbReference type="CDD" id="cd06225">
    <property type="entry name" value="HAMP"/>
    <property type="match status" value="1"/>
</dbReference>
<accession>A0A839A9J0</accession>
<organism evidence="13 14">
    <name type="scientific">Stappia albiluteola</name>
    <dbReference type="NCBI Taxonomy" id="2758565"/>
    <lineage>
        <taxon>Bacteria</taxon>
        <taxon>Pseudomonadati</taxon>
        <taxon>Pseudomonadota</taxon>
        <taxon>Alphaproteobacteria</taxon>
        <taxon>Hyphomicrobiales</taxon>
        <taxon>Stappiaceae</taxon>
        <taxon>Stappia</taxon>
    </lineage>
</organism>
<evidence type="ECO:0000256" key="8">
    <source>
        <dbReference type="SAM" id="Phobius"/>
    </source>
</evidence>
<protein>
    <recommendedName>
        <fullName evidence="3">histidine kinase</fullName>
        <ecNumber evidence="3">2.7.13.3</ecNumber>
    </recommendedName>
</protein>
<dbReference type="Proteomes" id="UP000541109">
    <property type="component" value="Unassembled WGS sequence"/>
</dbReference>
<dbReference type="PANTHER" id="PTHR43065">
    <property type="entry name" value="SENSOR HISTIDINE KINASE"/>
    <property type="match status" value="1"/>
</dbReference>
<dbReference type="GO" id="GO:0000155">
    <property type="term" value="F:phosphorelay sensor kinase activity"/>
    <property type="evidence" value="ECO:0007669"/>
    <property type="project" value="InterPro"/>
</dbReference>
<dbReference type="Pfam" id="PF02518">
    <property type="entry name" value="HATPase_c"/>
    <property type="match status" value="1"/>
</dbReference>
<dbReference type="CDD" id="cd00082">
    <property type="entry name" value="HisKA"/>
    <property type="match status" value="1"/>
</dbReference>
<evidence type="ECO:0000256" key="3">
    <source>
        <dbReference type="ARBA" id="ARBA00012438"/>
    </source>
</evidence>
<dbReference type="InterPro" id="IPR001789">
    <property type="entry name" value="Sig_transdc_resp-reg_receiver"/>
</dbReference>
<comment type="subcellular location">
    <subcellularLocation>
        <location evidence="2">Membrane</location>
    </subcellularLocation>
</comment>
<evidence type="ECO:0000259" key="9">
    <source>
        <dbReference type="PROSITE" id="PS50109"/>
    </source>
</evidence>
<feature type="modified residue" description="4-aspartylphosphate" evidence="7">
    <location>
        <position position="821"/>
    </location>
</feature>
<evidence type="ECO:0000259" key="10">
    <source>
        <dbReference type="PROSITE" id="PS50110"/>
    </source>
</evidence>
<evidence type="ECO:0000259" key="12">
    <source>
        <dbReference type="PROSITE" id="PS50885"/>
    </source>
</evidence>
<dbReference type="Gene3D" id="3.30.450.20">
    <property type="entry name" value="PAS domain"/>
    <property type="match status" value="1"/>
</dbReference>
<feature type="domain" description="Histidine kinase" evidence="9">
    <location>
        <begin position="536"/>
        <end position="750"/>
    </location>
</feature>
<dbReference type="RefSeq" id="WP_182162061.1">
    <property type="nucleotide sequence ID" value="NZ_JACFXV010000034.1"/>
</dbReference>
<dbReference type="SUPFAM" id="SSF158472">
    <property type="entry name" value="HAMP domain-like"/>
    <property type="match status" value="1"/>
</dbReference>
<dbReference type="SUPFAM" id="SSF47384">
    <property type="entry name" value="Homodimeric domain of signal transducing histidine kinase"/>
    <property type="match status" value="1"/>
</dbReference>
<dbReference type="SMART" id="SM00448">
    <property type="entry name" value="REC"/>
    <property type="match status" value="1"/>
</dbReference>
<dbReference type="InterPro" id="IPR004358">
    <property type="entry name" value="Sig_transdc_His_kin-like_C"/>
</dbReference>
<dbReference type="NCBIfam" id="TIGR00229">
    <property type="entry name" value="sensory_box"/>
    <property type="match status" value="1"/>
</dbReference>
<name>A0A839A9J0_9HYPH</name>
<dbReference type="AlphaFoldDB" id="A0A839A9J0"/>
<evidence type="ECO:0000313" key="13">
    <source>
        <dbReference type="EMBL" id="MBA5776041.1"/>
    </source>
</evidence>
<dbReference type="PANTHER" id="PTHR43065:SF42">
    <property type="entry name" value="TWO-COMPONENT SENSOR PPRA"/>
    <property type="match status" value="1"/>
</dbReference>
<dbReference type="Gene3D" id="3.30.565.10">
    <property type="entry name" value="Histidine kinase-like ATPase, C-terminal domain"/>
    <property type="match status" value="1"/>
</dbReference>
<dbReference type="Gene3D" id="1.10.287.130">
    <property type="match status" value="1"/>
</dbReference>
<proteinExistence type="predicted"/>
<feature type="domain" description="PAS" evidence="11">
    <location>
        <begin position="396"/>
        <end position="440"/>
    </location>
</feature>
<dbReference type="Gene3D" id="3.40.50.2300">
    <property type="match status" value="1"/>
</dbReference>
<dbReference type="InterPro" id="IPR036890">
    <property type="entry name" value="HATPase_C_sf"/>
</dbReference>
<comment type="catalytic activity">
    <reaction evidence="1">
        <text>ATP + protein L-histidine = ADP + protein N-phospho-L-histidine.</text>
        <dbReference type="EC" id="2.7.13.3"/>
    </reaction>
</comment>
<reference evidence="13 14" key="1">
    <citation type="submission" date="2020-07" db="EMBL/GenBank/DDBJ databases">
        <title>Stappia sp., F7233, whole genome shotgun sequencing project.</title>
        <authorList>
            <person name="Jiang S."/>
            <person name="Liu Z.W."/>
            <person name="Du Z.J."/>
        </authorList>
    </citation>
    <scope>NUCLEOTIDE SEQUENCE [LARGE SCALE GENOMIC DNA]</scope>
    <source>
        <strain evidence="13 14">F7233</strain>
    </source>
</reference>
<evidence type="ECO:0000256" key="4">
    <source>
        <dbReference type="ARBA" id="ARBA00022553"/>
    </source>
</evidence>
<dbReference type="PROSITE" id="PS50110">
    <property type="entry name" value="RESPONSE_REGULATORY"/>
    <property type="match status" value="1"/>
</dbReference>
<keyword evidence="8" id="KW-0812">Transmembrane</keyword>
<dbReference type="InterPro" id="IPR036097">
    <property type="entry name" value="HisK_dim/P_sf"/>
</dbReference>
<dbReference type="PROSITE" id="PS50112">
    <property type="entry name" value="PAS"/>
    <property type="match status" value="1"/>
</dbReference>
<evidence type="ECO:0000256" key="7">
    <source>
        <dbReference type="PROSITE-ProRule" id="PRU00169"/>
    </source>
</evidence>
<keyword evidence="5" id="KW-0808">Transferase</keyword>
<dbReference type="InterPro" id="IPR005467">
    <property type="entry name" value="His_kinase_dom"/>
</dbReference>
<dbReference type="EC" id="2.7.13.3" evidence="3"/>
<evidence type="ECO:0000256" key="6">
    <source>
        <dbReference type="ARBA" id="ARBA00022777"/>
    </source>
</evidence>
<dbReference type="PROSITE" id="PS50109">
    <property type="entry name" value="HIS_KIN"/>
    <property type="match status" value="1"/>
</dbReference>
<evidence type="ECO:0000256" key="2">
    <source>
        <dbReference type="ARBA" id="ARBA00004370"/>
    </source>
</evidence>
<evidence type="ECO:0000256" key="1">
    <source>
        <dbReference type="ARBA" id="ARBA00000085"/>
    </source>
</evidence>
<dbReference type="InterPro" id="IPR003661">
    <property type="entry name" value="HisK_dim/P_dom"/>
</dbReference>
<evidence type="ECO:0000256" key="5">
    <source>
        <dbReference type="ARBA" id="ARBA00022679"/>
    </source>
</evidence>
<dbReference type="SMART" id="SM00388">
    <property type="entry name" value="HisKA"/>
    <property type="match status" value="1"/>
</dbReference>
<dbReference type="InterPro" id="IPR000014">
    <property type="entry name" value="PAS"/>
</dbReference>
<feature type="domain" description="Response regulatory" evidence="10">
    <location>
        <begin position="772"/>
        <end position="895"/>
    </location>
</feature>
<dbReference type="InterPro" id="IPR003594">
    <property type="entry name" value="HATPase_dom"/>
</dbReference>
<comment type="caution">
    <text evidence="13">The sequence shown here is derived from an EMBL/GenBank/DDBJ whole genome shotgun (WGS) entry which is preliminary data.</text>
</comment>
<dbReference type="SUPFAM" id="SSF52172">
    <property type="entry name" value="CheY-like"/>
    <property type="match status" value="1"/>
</dbReference>
<feature type="domain" description="HAMP" evidence="12">
    <location>
        <begin position="335"/>
        <end position="388"/>
    </location>
</feature>
<keyword evidence="8" id="KW-0472">Membrane</keyword>
<dbReference type="GO" id="GO:0016020">
    <property type="term" value="C:membrane"/>
    <property type="evidence" value="ECO:0007669"/>
    <property type="project" value="UniProtKB-SubCell"/>
</dbReference>